<evidence type="ECO:0000259" key="3">
    <source>
        <dbReference type="Pfam" id="PF00675"/>
    </source>
</evidence>
<dbReference type="Gene3D" id="3.30.830.10">
    <property type="entry name" value="Metalloenzyme, LuxS/M16 peptidase-like"/>
    <property type="match status" value="2"/>
</dbReference>
<evidence type="ECO:0000256" key="2">
    <source>
        <dbReference type="SAM" id="SignalP"/>
    </source>
</evidence>
<dbReference type="PROSITE" id="PS51257">
    <property type="entry name" value="PROKAR_LIPOPROTEIN"/>
    <property type="match status" value="1"/>
</dbReference>
<evidence type="ECO:0000313" key="5">
    <source>
        <dbReference type="EMBL" id="SJZ95331.1"/>
    </source>
</evidence>
<gene>
    <name evidence="5" type="ORF">SAMN02745152_01746</name>
</gene>
<dbReference type="Proteomes" id="UP000190395">
    <property type="component" value="Unassembled WGS sequence"/>
</dbReference>
<proteinExistence type="inferred from homology"/>
<dbReference type="SUPFAM" id="SSF63411">
    <property type="entry name" value="LuxS/MPP-like metallohydrolase"/>
    <property type="match status" value="2"/>
</dbReference>
<dbReference type="EMBL" id="FUXC01000010">
    <property type="protein sequence ID" value="SJZ95331.1"/>
    <property type="molecule type" value="Genomic_DNA"/>
</dbReference>
<dbReference type="STRING" id="225004.SAMN02745152_01746"/>
<name>A0A1T4PVS5_9SPIR</name>
<feature type="signal peptide" evidence="2">
    <location>
        <begin position="1"/>
        <end position="22"/>
    </location>
</feature>
<dbReference type="AlphaFoldDB" id="A0A1T4PVS5"/>
<feature type="domain" description="Peptidase M16 N-terminal" evidence="3">
    <location>
        <begin position="79"/>
        <end position="195"/>
    </location>
</feature>
<evidence type="ECO:0000256" key="1">
    <source>
        <dbReference type="ARBA" id="ARBA00007261"/>
    </source>
</evidence>
<protein>
    <submittedName>
        <fullName evidence="5">Predicted Zn-dependent peptidase</fullName>
    </submittedName>
</protein>
<sequence length="447" mass="49898">MKIIKKAFFVLFTAGIFFLAGCASSPKNEKDAYYEENVKDFSKYELKNGIPVIFKKTNGGQVFVLRTVFEGGTPLVSPKMAGIEGLTLELMFHGSKNFSYEDIQNMQYGISFSMNSSSGRDYSVAGIKCLQKDLDAVLEIYADSINSPAFLENDFKQMMLNEEDSFVRSKSDPSGQLGIELEKTAFGKTAYASSTSVTEESLRLITLDEIKNHHKKLLDAKRIKFVVVANMDLDGQKKLVEKLNSYFGAIQKGSYKAPEVGEIFVEGEDIFLKNEQAGTSGYSIGFFNCPERYDSDYVPFAISLMYLDDIFFDQVREKAGAVYSIGTGVLGGKQMLGAISAYKISDTENIHSLIYKAIESFPDEKQVEEKLGQYKNKYITTLFDSSQSGTGVAANIITSLEYSGKPDTYLRRSFQVQNVSAKQVCSAYKKYIAPESKNKIRWITVTK</sequence>
<dbReference type="InterPro" id="IPR050361">
    <property type="entry name" value="MPP/UQCRC_Complex"/>
</dbReference>
<organism evidence="5 6">
    <name type="scientific">Treponema berlinense</name>
    <dbReference type="NCBI Taxonomy" id="225004"/>
    <lineage>
        <taxon>Bacteria</taxon>
        <taxon>Pseudomonadati</taxon>
        <taxon>Spirochaetota</taxon>
        <taxon>Spirochaetia</taxon>
        <taxon>Spirochaetales</taxon>
        <taxon>Treponemataceae</taxon>
        <taxon>Treponema</taxon>
    </lineage>
</organism>
<dbReference type="InterPro" id="IPR011249">
    <property type="entry name" value="Metalloenz_LuxS/M16"/>
</dbReference>
<dbReference type="Pfam" id="PF05193">
    <property type="entry name" value="Peptidase_M16_C"/>
    <property type="match status" value="1"/>
</dbReference>
<comment type="similarity">
    <text evidence="1">Belongs to the peptidase M16 family.</text>
</comment>
<feature type="domain" description="Peptidase M16 C-terminal" evidence="4">
    <location>
        <begin position="205"/>
        <end position="361"/>
    </location>
</feature>
<reference evidence="5 6" key="1">
    <citation type="submission" date="2017-02" db="EMBL/GenBank/DDBJ databases">
        <authorList>
            <person name="Peterson S.W."/>
        </authorList>
    </citation>
    <scope>NUCLEOTIDE SEQUENCE [LARGE SCALE GENOMIC DNA]</scope>
    <source>
        <strain evidence="5 6">ATCC BAA-909</strain>
    </source>
</reference>
<dbReference type="GO" id="GO:0046872">
    <property type="term" value="F:metal ion binding"/>
    <property type="evidence" value="ECO:0007669"/>
    <property type="project" value="InterPro"/>
</dbReference>
<dbReference type="PANTHER" id="PTHR11851:SF49">
    <property type="entry name" value="MITOCHONDRIAL-PROCESSING PEPTIDASE SUBUNIT ALPHA"/>
    <property type="match status" value="1"/>
</dbReference>
<evidence type="ECO:0000313" key="6">
    <source>
        <dbReference type="Proteomes" id="UP000190395"/>
    </source>
</evidence>
<dbReference type="OrthoDB" id="359816at2"/>
<feature type="chain" id="PRO_5010585111" evidence="2">
    <location>
        <begin position="23"/>
        <end position="447"/>
    </location>
</feature>
<dbReference type="InterPro" id="IPR011765">
    <property type="entry name" value="Pept_M16_N"/>
</dbReference>
<dbReference type="InterPro" id="IPR007863">
    <property type="entry name" value="Peptidase_M16_C"/>
</dbReference>
<keyword evidence="2" id="KW-0732">Signal</keyword>
<keyword evidence="6" id="KW-1185">Reference proteome</keyword>
<dbReference type="GeneID" id="303367975"/>
<dbReference type="PANTHER" id="PTHR11851">
    <property type="entry name" value="METALLOPROTEASE"/>
    <property type="match status" value="1"/>
</dbReference>
<dbReference type="Pfam" id="PF00675">
    <property type="entry name" value="Peptidase_M16"/>
    <property type="match status" value="1"/>
</dbReference>
<dbReference type="RefSeq" id="WP_078931469.1">
    <property type="nucleotide sequence ID" value="NZ_FUXC01000010.1"/>
</dbReference>
<evidence type="ECO:0000259" key="4">
    <source>
        <dbReference type="Pfam" id="PF05193"/>
    </source>
</evidence>
<accession>A0A1T4PVS5</accession>